<keyword evidence="3 6" id="KW-0012">Acyltransferase</keyword>
<dbReference type="STRING" id="149040.A0A132B6X1"/>
<evidence type="ECO:0000313" key="6">
    <source>
        <dbReference type="EMBL" id="KUJ08158.1"/>
    </source>
</evidence>
<dbReference type="SUPFAM" id="SSF52777">
    <property type="entry name" value="CoA-dependent acyltransferases"/>
    <property type="match status" value="2"/>
</dbReference>
<dbReference type="InterPro" id="IPR039551">
    <property type="entry name" value="Cho/carn_acyl_trans"/>
</dbReference>
<evidence type="ECO:0000313" key="7">
    <source>
        <dbReference type="Proteomes" id="UP000070700"/>
    </source>
</evidence>
<evidence type="ECO:0000256" key="2">
    <source>
        <dbReference type="ARBA" id="ARBA00022679"/>
    </source>
</evidence>
<proteinExistence type="inferred from homology"/>
<gene>
    <name evidence="6" type="ORF">LY89DRAFT_789001</name>
</gene>
<dbReference type="InParanoid" id="A0A132B6X1"/>
<dbReference type="OrthoDB" id="4356693at2759"/>
<protein>
    <submittedName>
        <fullName evidence="6">CoA-dependent acyltransferase</fullName>
    </submittedName>
</protein>
<dbReference type="InterPro" id="IPR042231">
    <property type="entry name" value="Cho/carn_acyl_trans_2"/>
</dbReference>
<evidence type="ECO:0000256" key="4">
    <source>
        <dbReference type="PIRSR" id="PIRSR600542-1"/>
    </source>
</evidence>
<name>A0A132B6X1_MOLSC</name>
<dbReference type="InterPro" id="IPR023213">
    <property type="entry name" value="CAT-like_dom_sf"/>
</dbReference>
<feature type="active site" description="Proton acceptor" evidence="4">
    <location>
        <position position="349"/>
    </location>
</feature>
<feature type="domain" description="Choline/carnitine acyltransferase" evidence="5">
    <location>
        <begin position="122"/>
        <end position="532"/>
    </location>
</feature>
<evidence type="ECO:0000256" key="1">
    <source>
        <dbReference type="ARBA" id="ARBA00005232"/>
    </source>
</evidence>
<dbReference type="EMBL" id="KQ947436">
    <property type="protein sequence ID" value="KUJ08158.1"/>
    <property type="molecule type" value="Genomic_DNA"/>
</dbReference>
<dbReference type="InterPro" id="IPR000542">
    <property type="entry name" value="Carn_acyl_trans"/>
</dbReference>
<dbReference type="GeneID" id="28832943"/>
<evidence type="ECO:0000259" key="5">
    <source>
        <dbReference type="Pfam" id="PF00755"/>
    </source>
</evidence>
<dbReference type="Proteomes" id="UP000070700">
    <property type="component" value="Unassembled WGS sequence"/>
</dbReference>
<sequence>MATESFVNVLPNFKPFLSSAAHPRQLAASLKKLFIGWSQSHLTAYSEDEIVSLITKAKKHDAGIPNYPLPSIDRLYSEYSAIFDQVQEGLPSGSYDQLRLTHQAFAEAFSAITSQMPVEECTNWHTAIYEHRMLARRCALKETSMAVLLGHASKDQATTAGLALHALAVAYRSPALFSVIGTDGKGKNFEMMQVAHTLATCRIPGSNVDFLKTSPESTYALVWYQNHAYKVDILDSNFRPHSATTIIQQIRYIFLLTAKGRGQNSVCEYSSTLQRQDWAQLRNRLRKTNSRAVEQMEGAITSVALHELCPQDSAKRLVLIREDQSCMYSDQTLGLSVFSDGELAMRFDHAAVDGGAACHFVGFMDYIMKRSSATRGTALVLSPRRIEFFDLEDSRQYVRLPARMPAQRSTTLSVHIDSKLLSSLRKSKLVDTILQLSFQAAILSHKNDGLPLRVMEPVAMRHFSGGRIIPQLVSTPTSHTFCKELIRSDASSDMSAQLLLQELFQHALAEHRRILSDTKQGNTLANNALLLEQCVQLLPQSQQKAAAGMVLRESFTYDASFTGAPFAPHVMSMESALRRDNFIAGCYVGHSDKLVISLIASGTHMAKIEELKMDLERLICEVIDLKRGLA</sequence>
<organism evidence="6 7">
    <name type="scientific">Mollisia scopiformis</name>
    <name type="common">Conifer needle endophyte fungus</name>
    <name type="synonym">Phialocephala scopiformis</name>
    <dbReference type="NCBI Taxonomy" id="149040"/>
    <lineage>
        <taxon>Eukaryota</taxon>
        <taxon>Fungi</taxon>
        <taxon>Dikarya</taxon>
        <taxon>Ascomycota</taxon>
        <taxon>Pezizomycotina</taxon>
        <taxon>Leotiomycetes</taxon>
        <taxon>Helotiales</taxon>
        <taxon>Mollisiaceae</taxon>
        <taxon>Mollisia</taxon>
    </lineage>
</organism>
<dbReference type="Gene3D" id="3.30.559.70">
    <property type="entry name" value="Choline/Carnitine o-acyltransferase, domain 2"/>
    <property type="match status" value="1"/>
</dbReference>
<dbReference type="Pfam" id="PF00755">
    <property type="entry name" value="Carn_acyltransf"/>
    <property type="match status" value="1"/>
</dbReference>
<dbReference type="Gene3D" id="3.30.559.10">
    <property type="entry name" value="Chloramphenicol acetyltransferase-like domain"/>
    <property type="match status" value="1"/>
</dbReference>
<dbReference type="RefSeq" id="XP_018062513.1">
    <property type="nucleotide sequence ID" value="XM_018223217.1"/>
</dbReference>
<dbReference type="AlphaFoldDB" id="A0A132B6X1"/>
<reference evidence="6 7" key="1">
    <citation type="submission" date="2015-10" db="EMBL/GenBank/DDBJ databases">
        <title>Full genome of DAOMC 229536 Phialocephala scopiformis, a fungal endophyte of spruce producing the potent anti-insectan compound rugulosin.</title>
        <authorList>
            <consortium name="DOE Joint Genome Institute"/>
            <person name="Walker A.K."/>
            <person name="Frasz S.L."/>
            <person name="Seifert K.A."/>
            <person name="Miller J.D."/>
            <person name="Mondo S.J."/>
            <person name="Labutti K."/>
            <person name="Lipzen A."/>
            <person name="Dockter R."/>
            <person name="Kennedy M."/>
            <person name="Grigoriev I.V."/>
            <person name="Spatafora J.W."/>
        </authorList>
    </citation>
    <scope>NUCLEOTIDE SEQUENCE [LARGE SCALE GENOMIC DNA]</scope>
    <source>
        <strain evidence="6 7">CBS 120377</strain>
    </source>
</reference>
<keyword evidence="2 6" id="KW-0808">Transferase</keyword>
<keyword evidence="7" id="KW-1185">Reference proteome</keyword>
<evidence type="ECO:0000256" key="3">
    <source>
        <dbReference type="ARBA" id="ARBA00023315"/>
    </source>
</evidence>
<accession>A0A132B6X1</accession>
<dbReference type="PANTHER" id="PTHR22589">
    <property type="entry name" value="CARNITINE O-ACYLTRANSFERASE"/>
    <property type="match status" value="1"/>
</dbReference>
<dbReference type="GO" id="GO:0016746">
    <property type="term" value="F:acyltransferase activity"/>
    <property type="evidence" value="ECO:0007669"/>
    <property type="project" value="UniProtKB-KW"/>
</dbReference>
<comment type="similarity">
    <text evidence="1">Belongs to the carnitine/choline acetyltransferase family.</text>
</comment>
<dbReference type="KEGG" id="psco:LY89DRAFT_789001"/>